<dbReference type="Pfam" id="PF13148">
    <property type="entry name" value="DUF3987"/>
    <property type="match status" value="1"/>
</dbReference>
<name>A0A375BWP9_9BURK</name>
<reference evidence="2" key="1">
    <citation type="submission" date="2018-01" db="EMBL/GenBank/DDBJ databases">
        <authorList>
            <person name="Clerissi C."/>
        </authorList>
    </citation>
    <scope>NUCLEOTIDE SEQUENCE</scope>
    <source>
        <strain evidence="2">Cupriavidus sp. LMG 19464</strain>
    </source>
</reference>
<comment type="caution">
    <text evidence="2">The sequence shown here is derived from an EMBL/GenBank/DDBJ whole genome shotgun (WGS) entry which is preliminary data.</text>
</comment>
<feature type="region of interest" description="Disordered" evidence="1">
    <location>
        <begin position="1"/>
        <end position="76"/>
    </location>
</feature>
<organism evidence="2">
    <name type="scientific">Cupriavidus taiwanensis</name>
    <dbReference type="NCBI Taxonomy" id="164546"/>
    <lineage>
        <taxon>Bacteria</taxon>
        <taxon>Pseudomonadati</taxon>
        <taxon>Pseudomonadota</taxon>
        <taxon>Betaproteobacteria</taxon>
        <taxon>Burkholderiales</taxon>
        <taxon>Burkholderiaceae</taxon>
        <taxon>Cupriavidus</taxon>
    </lineage>
</organism>
<gene>
    <name evidence="2" type="ORF">CBM2587_A80017</name>
</gene>
<protein>
    <recommendedName>
        <fullName evidence="3">DUF3987 domain-containing protein</fullName>
    </recommendedName>
</protein>
<feature type="compositionally biased region" description="Basic and acidic residues" evidence="1">
    <location>
        <begin position="1"/>
        <end position="38"/>
    </location>
</feature>
<dbReference type="EMBL" id="OFSQ01000027">
    <property type="protein sequence ID" value="SOY56721.1"/>
    <property type="molecule type" value="Genomic_DNA"/>
</dbReference>
<dbReference type="InterPro" id="IPR025048">
    <property type="entry name" value="DUF3987"/>
</dbReference>
<dbReference type="AlphaFoldDB" id="A0A375BWP9"/>
<feature type="compositionally biased region" description="Basic and acidic residues" evidence="1">
    <location>
        <begin position="46"/>
        <end position="72"/>
    </location>
</feature>
<dbReference type="Proteomes" id="UP000256780">
    <property type="component" value="Chromosome CBM2587_a"/>
</dbReference>
<accession>A0A375BWP9</accession>
<evidence type="ECO:0008006" key="3">
    <source>
        <dbReference type="Google" id="ProtNLM"/>
    </source>
</evidence>
<evidence type="ECO:0000256" key="1">
    <source>
        <dbReference type="SAM" id="MobiDB-lite"/>
    </source>
</evidence>
<proteinExistence type="predicted"/>
<dbReference type="OrthoDB" id="784829at2"/>
<sequence>MASDYERVRQAADEAVRARAQENLRGDEREARRQRNGHDFGGNESLHGDQTTRQKKKAEAAAKGEAKAKADDDANPTWAEPIPLPSGLLPVEPFNLDFLPDALRGWVADIAERSQCPPDFPGATAMAALGIALGRKVGIRPKYRDDWTEYANLWLAIVGRPGTMKSPAMGAAFRPLERLAALARETYETELADFEHHKEMTALRNDAARTMFKQAVRNGKFAELQLSELPQAPRQVRLLTTDSTMEALAELLRDNPQGIGVYRDELVGLLRSLDREGQEGSRSFYLQGWNGRGAWTVDRIGRGFNLHVPHVSLSVIGSTQPDRLREYVREAAGDGGDGLLQRFLLVWPDTSRAWRNVDRFPDNKASNLAFEVFARLFNAQPASVQAQPNEDGSGHFLRFAPESSEIFIEWLAQHEAMLRSGELSPVMEGFCAKARKTVPAFALLLHLADTPEGGPISAAAVFGAIAWFEYLRTHAERAYTYGLRPDTDAARELLKRIAAGALPMPFSVRDVRVKGWRLLGETAAIQAAIAMLVDYGWLRRSTVESPATPGRPTTRFEAHPLLLAGHMKF</sequence>
<dbReference type="RefSeq" id="WP_116356009.1">
    <property type="nucleotide sequence ID" value="NZ_LT976853.1"/>
</dbReference>
<evidence type="ECO:0000313" key="2">
    <source>
        <dbReference type="EMBL" id="SOY56721.1"/>
    </source>
</evidence>